<dbReference type="PIRSF" id="PIRSF000428">
    <property type="entry name" value="P_Ac_trans"/>
    <property type="match status" value="1"/>
</dbReference>
<feature type="domain" description="Phosphate acetyl/butaryl transferase" evidence="4">
    <location>
        <begin position="80"/>
        <end position="293"/>
    </location>
</feature>
<evidence type="ECO:0000259" key="4">
    <source>
        <dbReference type="Pfam" id="PF01515"/>
    </source>
</evidence>
<dbReference type="InterPro" id="IPR012147">
    <property type="entry name" value="P_Ac_Bu_trans"/>
</dbReference>
<dbReference type="Pfam" id="PF01515">
    <property type="entry name" value="PTA_PTB"/>
    <property type="match status" value="2"/>
</dbReference>
<name>A0ABU4WB90_9FUSO</name>
<dbReference type="NCBIfam" id="NF006045">
    <property type="entry name" value="PRK08190.1"/>
    <property type="match status" value="1"/>
</dbReference>
<dbReference type="PANTHER" id="PTHR43356:SF2">
    <property type="entry name" value="PHOSPHATE ACETYLTRANSFERASE"/>
    <property type="match status" value="1"/>
</dbReference>
<dbReference type="InterPro" id="IPR050500">
    <property type="entry name" value="Phos_Acetyltrans/Butyryltrans"/>
</dbReference>
<feature type="domain" description="Phosphate acetyl/butaryl transferase" evidence="4">
    <location>
        <begin position="5"/>
        <end position="75"/>
    </location>
</feature>
<dbReference type="SUPFAM" id="SSF53659">
    <property type="entry name" value="Isocitrate/Isopropylmalate dehydrogenase-like"/>
    <property type="match status" value="1"/>
</dbReference>
<comment type="similarity">
    <text evidence="1">Belongs to the phosphate acetyltransferase and butyryltransferase family.</text>
</comment>
<keyword evidence="2" id="KW-0808">Transferase</keyword>
<evidence type="ECO:0000256" key="2">
    <source>
        <dbReference type="ARBA" id="ARBA00022679"/>
    </source>
</evidence>
<proteinExistence type="inferred from homology"/>
<accession>A0ABU4WB90</accession>
<dbReference type="PANTHER" id="PTHR43356">
    <property type="entry name" value="PHOSPHATE ACETYLTRANSFERASE"/>
    <property type="match status" value="1"/>
</dbReference>
<dbReference type="RefSeq" id="WP_320314187.1">
    <property type="nucleotide sequence ID" value="NZ_JAVIKH010000014.1"/>
</dbReference>
<organism evidence="5 6">
    <name type="scientific">Candidatus Cetobacterium colombiensis</name>
    <dbReference type="NCBI Taxonomy" id="3073100"/>
    <lineage>
        <taxon>Bacteria</taxon>
        <taxon>Fusobacteriati</taxon>
        <taxon>Fusobacteriota</taxon>
        <taxon>Fusobacteriia</taxon>
        <taxon>Fusobacteriales</taxon>
        <taxon>Fusobacteriaceae</taxon>
        <taxon>Cetobacterium</taxon>
    </lineage>
</organism>
<keyword evidence="6" id="KW-1185">Reference proteome</keyword>
<evidence type="ECO:0000313" key="5">
    <source>
        <dbReference type="EMBL" id="MDX8336806.1"/>
    </source>
</evidence>
<evidence type="ECO:0000313" key="6">
    <source>
        <dbReference type="Proteomes" id="UP001279681"/>
    </source>
</evidence>
<evidence type="ECO:0000256" key="1">
    <source>
        <dbReference type="ARBA" id="ARBA00005656"/>
    </source>
</evidence>
<reference evidence="6" key="1">
    <citation type="submission" date="2023-07" db="EMBL/GenBank/DDBJ databases">
        <authorList>
            <person name="Colorado M.A."/>
            <person name="Villamil L.M."/>
            <person name="Melo J.F."/>
            <person name="Rodriguez J.A."/>
            <person name="Ruiz R.Y."/>
        </authorList>
    </citation>
    <scope>NUCLEOTIDE SEQUENCE [LARGE SCALE GENOMIC DNA]</scope>
    <source>
        <strain evidence="6">C33</strain>
    </source>
</reference>
<evidence type="ECO:0000256" key="3">
    <source>
        <dbReference type="ARBA" id="ARBA00023315"/>
    </source>
</evidence>
<gene>
    <name evidence="5" type="ORF">RFV38_09925</name>
</gene>
<protein>
    <submittedName>
        <fullName evidence="5">Bifunctional enoyl-CoA hydratase/phosphate acetyltransferase</fullName>
    </submittedName>
</protein>
<dbReference type="InterPro" id="IPR002505">
    <property type="entry name" value="PTA_PTB"/>
</dbReference>
<keyword evidence="3" id="KW-0012">Acyltransferase</keyword>
<dbReference type="Gene3D" id="3.40.718.10">
    <property type="entry name" value="Isopropylmalate Dehydrogenase"/>
    <property type="match status" value="1"/>
</dbReference>
<dbReference type="EMBL" id="JAVIKH010000014">
    <property type="protein sequence ID" value="MDX8336806.1"/>
    <property type="molecule type" value="Genomic_DNA"/>
</dbReference>
<sequence length="298" mass="32046">MKNFEELLEQAKLKGMKKISVACADEAHVLISVEEARKKGLIEAILVGNKENIISVAESLDIDISKYEIIDEKDSVEACNKAVNCIVEGKAQILMKGLVDSSIILRAALKGLRKKDETHSFLSHVAIFEVSGFDRIIFLSDAGMNISPNVEDKALIIKNTVFAAKRLGIENPKVAVLAAKEKVDEKMPVTVIAAELEKMNKDGLISDCIVQGPLALDNAISMDSVKIKGVKGEVAGKADILITPNLEAGNILYKSLSFFARAQSAGNIVGAIAPIVLPSRADTADAKFYSIVLSILLS</sequence>
<comment type="caution">
    <text evidence="5">The sequence shown here is derived from an EMBL/GenBank/DDBJ whole genome shotgun (WGS) entry which is preliminary data.</text>
</comment>
<dbReference type="Proteomes" id="UP001279681">
    <property type="component" value="Unassembled WGS sequence"/>
</dbReference>